<dbReference type="Ensembl" id="ENSSSCT00015056130.1">
    <property type="protein sequence ID" value="ENSSSCP00015022528.1"/>
    <property type="gene ID" value="ENSSSCG00015042128.1"/>
</dbReference>
<dbReference type="Proteomes" id="UP000694571">
    <property type="component" value="Unplaced"/>
</dbReference>
<evidence type="ECO:0000313" key="1">
    <source>
        <dbReference type="Ensembl" id="ENSSSCP00015022528.1"/>
    </source>
</evidence>
<dbReference type="Proteomes" id="UP000694723">
    <property type="component" value="Unplaced"/>
</dbReference>
<reference evidence="1" key="1">
    <citation type="submission" date="2025-05" db="UniProtKB">
        <authorList>
            <consortium name="Ensembl"/>
        </authorList>
    </citation>
    <scope>IDENTIFICATION</scope>
</reference>
<sequence>MCVCVCKIFIQSSIYGHLGCFYILAVVNNDAMKTVRMAIIKKAKNNKCWQRCGEKGNYWFMLEYKLVQPLWKTAWRFLNKLQIELPHDPAIPPLSIYLKNMKTLIQKDMKPFSNWLLSLNNMHIKFVHVFS</sequence>
<dbReference type="Proteomes" id="UP000694722">
    <property type="component" value="Unplaced"/>
</dbReference>
<organism evidence="1 2">
    <name type="scientific">Sus scrofa</name>
    <name type="common">Pig</name>
    <dbReference type="NCBI Taxonomy" id="9823"/>
    <lineage>
        <taxon>Eukaryota</taxon>
        <taxon>Metazoa</taxon>
        <taxon>Chordata</taxon>
        <taxon>Craniata</taxon>
        <taxon>Vertebrata</taxon>
        <taxon>Euteleostomi</taxon>
        <taxon>Mammalia</taxon>
        <taxon>Eutheria</taxon>
        <taxon>Laurasiatheria</taxon>
        <taxon>Artiodactyla</taxon>
        <taxon>Suina</taxon>
        <taxon>Suidae</taxon>
        <taxon>Sus</taxon>
    </lineage>
</organism>
<protein>
    <submittedName>
        <fullName evidence="1">Uncharacterized protein</fullName>
    </submittedName>
</protein>
<evidence type="ECO:0000313" key="2">
    <source>
        <dbReference type="Proteomes" id="UP000694726"/>
    </source>
</evidence>
<name>A0A8D0NXF7_PIG</name>
<dbReference type="Ensembl" id="ENSSSCT00040077429.1">
    <property type="protein sequence ID" value="ENSSSCP00040033299.1"/>
    <property type="gene ID" value="ENSSSCG00040057179.1"/>
</dbReference>
<dbReference type="Ensembl" id="ENSSSCT00060004187.1">
    <property type="protein sequence ID" value="ENSSSCP00060001393.1"/>
    <property type="gene ID" value="ENSSSCG00060003389.1"/>
</dbReference>
<dbReference type="Proteomes" id="UP000694726">
    <property type="component" value="Unplaced"/>
</dbReference>
<dbReference type="AlphaFoldDB" id="A0A8D0NXF7"/>
<proteinExistence type="predicted"/>
<dbReference type="Ensembl" id="ENSSSCT00050052297.1">
    <property type="protein sequence ID" value="ENSSSCP00050021940.1"/>
    <property type="gene ID" value="ENSSSCG00050038797.1"/>
</dbReference>
<accession>A0A8D0NXF7</accession>